<dbReference type="PANTHER" id="PTHR30520">
    <property type="entry name" value="FORMATE TRANSPORTER-RELATED"/>
    <property type="match status" value="1"/>
</dbReference>
<evidence type="ECO:0000256" key="5">
    <source>
        <dbReference type="SAM" id="Phobius"/>
    </source>
</evidence>
<dbReference type="InterPro" id="IPR000292">
    <property type="entry name" value="For/NO2_transpt"/>
</dbReference>
<dbReference type="PANTHER" id="PTHR30520:SF8">
    <property type="entry name" value="NITRITE TRANSPORTER NIRC"/>
    <property type="match status" value="1"/>
</dbReference>
<dbReference type="HOGENOM" id="CLU_036896_3_0_11"/>
<gene>
    <name evidence="6" type="ORF">CUREI_01650</name>
</gene>
<dbReference type="EMBL" id="CP009215">
    <property type="protein sequence ID" value="AIL96187.1"/>
    <property type="molecule type" value="Genomic_DNA"/>
</dbReference>
<keyword evidence="4 5" id="KW-0472">Membrane</keyword>
<dbReference type="GO" id="GO:0015499">
    <property type="term" value="F:formate transmembrane transporter activity"/>
    <property type="evidence" value="ECO:0007669"/>
    <property type="project" value="TreeGrafter"/>
</dbReference>
<dbReference type="Gene3D" id="1.20.1080.10">
    <property type="entry name" value="Glycerol uptake facilitator protein"/>
    <property type="match status" value="1"/>
</dbReference>
<evidence type="ECO:0000256" key="1">
    <source>
        <dbReference type="ARBA" id="ARBA00004141"/>
    </source>
</evidence>
<dbReference type="InterPro" id="IPR023271">
    <property type="entry name" value="Aquaporin-like"/>
</dbReference>
<dbReference type="STRING" id="401472.CUREI_01650"/>
<feature type="transmembrane region" description="Helical" evidence="5">
    <location>
        <begin position="60"/>
        <end position="81"/>
    </location>
</feature>
<name>A0A077HND2_9CORY</name>
<evidence type="ECO:0000256" key="3">
    <source>
        <dbReference type="ARBA" id="ARBA00022989"/>
    </source>
</evidence>
<proteinExistence type="predicted"/>
<evidence type="ECO:0000256" key="4">
    <source>
        <dbReference type="ARBA" id="ARBA00023136"/>
    </source>
</evidence>
<dbReference type="GO" id="GO:0005886">
    <property type="term" value="C:plasma membrane"/>
    <property type="evidence" value="ECO:0007669"/>
    <property type="project" value="TreeGrafter"/>
</dbReference>
<protein>
    <recommendedName>
        <fullName evidence="8">Transporter</fullName>
    </recommendedName>
</protein>
<dbReference type="Pfam" id="PF01226">
    <property type="entry name" value="Form_Nir_trans"/>
    <property type="match status" value="1"/>
</dbReference>
<reference evidence="6 7" key="1">
    <citation type="submission" date="2014-08" db="EMBL/GenBank/DDBJ databases">
        <title>Complete genome sequence of Corynebacterium ureicelerivorans DSM 45051, a lipophilic and urea-splitting isolate from a blood culture of a septicaemia patient.</title>
        <authorList>
            <person name="Tippelt A."/>
            <person name="Albersmeier A."/>
            <person name="Brinkrolf K."/>
            <person name="Ruckert C."/>
            <person name="Tauch A."/>
        </authorList>
    </citation>
    <scope>NUCLEOTIDE SEQUENCE [LARGE SCALE GENOMIC DNA]</scope>
    <source>
        <strain evidence="6 7">IMMIB RIV-2301</strain>
    </source>
</reference>
<evidence type="ECO:0000313" key="7">
    <source>
        <dbReference type="Proteomes" id="UP000028939"/>
    </source>
</evidence>
<dbReference type="AlphaFoldDB" id="A0A077HND2"/>
<feature type="transmembrane region" description="Helical" evidence="5">
    <location>
        <begin position="152"/>
        <end position="171"/>
    </location>
</feature>
<dbReference type="RefSeq" id="WP_038609658.1">
    <property type="nucleotide sequence ID" value="NZ_CP009215.1"/>
</dbReference>
<evidence type="ECO:0000256" key="2">
    <source>
        <dbReference type="ARBA" id="ARBA00022692"/>
    </source>
</evidence>
<feature type="transmembrane region" description="Helical" evidence="5">
    <location>
        <begin position="25"/>
        <end position="48"/>
    </location>
</feature>
<keyword evidence="3 5" id="KW-1133">Transmembrane helix</keyword>
<accession>A0A077HND2</accession>
<sequence length="263" mass="28702">MSFHDSALRSIQNKLDLFDFEPPRFAVRAMLAGVYLGIMTAFASATATLLEPVAAGWGKYAFGMIFACTLYIIVVLQAELATGDMLFMTYGSLHGKNTVVKGIFVVLIVTFFNFFGAVFISWLISNTTIGASIAPGDFLENLMEAKLEKSNGVLFVEAILANMVVCIAFMLTVQAGKDYTAKLLSVILIVPAFATMSYEHSIANFILTALSGFTLGPEHIEGFTFLNVLRNWSIVWLGNFVGGGLIMGGLYGWLNMTNTNYKD</sequence>
<feature type="transmembrane region" description="Helical" evidence="5">
    <location>
        <begin position="233"/>
        <end position="254"/>
    </location>
</feature>
<dbReference type="KEGG" id="cuv:CUREI_01650"/>
<feature type="transmembrane region" description="Helical" evidence="5">
    <location>
        <begin position="102"/>
        <end position="124"/>
    </location>
</feature>
<evidence type="ECO:0008006" key="8">
    <source>
        <dbReference type="Google" id="ProtNLM"/>
    </source>
</evidence>
<comment type="subcellular location">
    <subcellularLocation>
        <location evidence="1">Membrane</location>
        <topology evidence="1">Multi-pass membrane protein</topology>
    </subcellularLocation>
</comment>
<organism evidence="6 7">
    <name type="scientific">Corynebacterium ureicelerivorans</name>
    <dbReference type="NCBI Taxonomy" id="401472"/>
    <lineage>
        <taxon>Bacteria</taxon>
        <taxon>Bacillati</taxon>
        <taxon>Actinomycetota</taxon>
        <taxon>Actinomycetes</taxon>
        <taxon>Mycobacteriales</taxon>
        <taxon>Corynebacteriaceae</taxon>
        <taxon>Corynebacterium</taxon>
    </lineage>
</organism>
<dbReference type="OrthoDB" id="9786493at2"/>
<evidence type="ECO:0000313" key="6">
    <source>
        <dbReference type="EMBL" id="AIL96187.1"/>
    </source>
</evidence>
<keyword evidence="2 5" id="KW-0812">Transmembrane</keyword>
<dbReference type="Proteomes" id="UP000028939">
    <property type="component" value="Chromosome"/>
</dbReference>
<keyword evidence="7" id="KW-1185">Reference proteome</keyword>